<dbReference type="Proteomes" id="UP000501891">
    <property type="component" value="Chromosome"/>
</dbReference>
<keyword evidence="2" id="KW-1185">Reference proteome</keyword>
<evidence type="ECO:0000313" key="2">
    <source>
        <dbReference type="Proteomes" id="UP000501891"/>
    </source>
</evidence>
<accession>A0A858R329</accession>
<dbReference type="Pfam" id="PF06980">
    <property type="entry name" value="DUF1302"/>
    <property type="match status" value="1"/>
</dbReference>
<dbReference type="AlphaFoldDB" id="A0A858R329"/>
<protein>
    <submittedName>
        <fullName evidence="1">DUF1302 domain-containing protein</fullName>
    </submittedName>
</protein>
<evidence type="ECO:0000313" key="1">
    <source>
        <dbReference type="EMBL" id="QJE71788.1"/>
    </source>
</evidence>
<organism evidence="1 2">
    <name type="scientific">Aerophototrophica crusticola</name>
    <dbReference type="NCBI Taxonomy" id="1709002"/>
    <lineage>
        <taxon>Bacteria</taxon>
        <taxon>Pseudomonadati</taxon>
        <taxon>Pseudomonadota</taxon>
        <taxon>Alphaproteobacteria</taxon>
        <taxon>Rhodospirillales</taxon>
        <taxon>Rhodospirillaceae</taxon>
        <taxon>Aerophototrophica</taxon>
    </lineage>
</organism>
<dbReference type="EMBL" id="CP051775">
    <property type="protein sequence ID" value="QJE71788.1"/>
    <property type="molecule type" value="Genomic_DNA"/>
</dbReference>
<dbReference type="KEGG" id="acru:HHL28_00470"/>
<name>A0A858R329_9PROT</name>
<sequence>MARKNAPRVRLDRRMLGGASAAAILATTLAVGDAQAVSFNRGELSGSFDTTLTVGALFRVQDQDKDLIGLTNGGTFYSFNGDDGNLNYDKGLVSLAGRATHELKLNYANLGAFVRATYFYDVVNAKKDSSDWARTGRRPLPGTTIDRTGKDFQLLDALVFGNFDLGGRPLDIRLGNQVLSWGESTFIPNGINTINPINVSALRIPGSELKEAFLPVPIANVSLGITDDFTLEGFYQFKWKETEPEAYGSFFSTTDAGSPGGRGLLLSFGNPNIDIPGFTDSLDVAQVTPLNPLGARILRDRDDEARDQGQYGFAARLFLPNLNDTEVAGYFINYHSRLPLTQIEVATAAEFQAGLGAAATAATLGGRLTAGDPTAPAALAAFFNSQTSPTFRAVNDGTRFSLTYPEDIKLFGASVNTSLPGGISLGAEYSFRKDQPLALDDTEVAQTVASAILGTQLVNALTVGQAQPQIRAALQPLVTAGVLTAAQADAQAASQAAAAGLNAARNNVNLYDEYALVRRLGITQADPLGSTARLLGTTVKGYEDFNVSQFQFTATKAFGPMVGANQWVFVGEAGFTWVHDMPEDYKLDGPGTDLTYIPTIAGQGGAPAGLISEKGFGTEFSWGYRVALRFDYLNAFSGVNLFPSISWQHDVQGTTPSPLGNFVEDRKALSFGLRGVIYDNWTADLSYSTFFGAGKRNLIADRDFVSASIKYSF</sequence>
<gene>
    <name evidence="1" type="ORF">HHL28_00470</name>
</gene>
<reference evidence="1" key="1">
    <citation type="submission" date="2020-04" db="EMBL/GenBank/DDBJ databases">
        <title>A desert anoxygenic phototrophic bacterium fixes CO2 using RubisCO under aerobic conditions.</title>
        <authorList>
            <person name="Tang K."/>
        </authorList>
    </citation>
    <scope>NUCLEOTIDE SEQUENCE [LARGE SCALE GENOMIC DNA]</scope>
    <source>
        <strain evidence="1">MIMtkB3</strain>
    </source>
</reference>
<dbReference type="InterPro" id="IPR010727">
    <property type="entry name" value="DUF1302"/>
</dbReference>
<proteinExistence type="predicted"/>